<evidence type="ECO:0000256" key="1">
    <source>
        <dbReference type="ARBA" id="ARBA00022737"/>
    </source>
</evidence>
<evidence type="ECO:0000313" key="5">
    <source>
        <dbReference type="Proteomes" id="UP000041254"/>
    </source>
</evidence>
<protein>
    <submittedName>
        <fullName evidence="4">Uncharacterized protein</fullName>
    </submittedName>
</protein>
<name>A0A0G4ED77_VITBC</name>
<evidence type="ECO:0000256" key="2">
    <source>
        <dbReference type="ARBA" id="ARBA00023043"/>
    </source>
</evidence>
<dbReference type="InterPro" id="IPR051637">
    <property type="entry name" value="Ank_repeat_dom-contain_49"/>
</dbReference>
<keyword evidence="2" id="KW-0040">ANK repeat</keyword>
<feature type="region of interest" description="Disordered" evidence="3">
    <location>
        <begin position="1"/>
        <end position="111"/>
    </location>
</feature>
<dbReference type="AlphaFoldDB" id="A0A0G4ED77"/>
<dbReference type="InterPro" id="IPR036770">
    <property type="entry name" value="Ankyrin_rpt-contain_sf"/>
</dbReference>
<feature type="compositionally biased region" description="Low complexity" evidence="3">
    <location>
        <begin position="1"/>
        <end position="16"/>
    </location>
</feature>
<evidence type="ECO:0000313" key="4">
    <source>
        <dbReference type="EMBL" id="CEL93948.1"/>
    </source>
</evidence>
<feature type="compositionally biased region" description="Acidic residues" evidence="3">
    <location>
        <begin position="18"/>
        <end position="30"/>
    </location>
</feature>
<dbReference type="Proteomes" id="UP000041254">
    <property type="component" value="Unassembled WGS sequence"/>
</dbReference>
<dbReference type="VEuPathDB" id="CryptoDB:Vbra_20293"/>
<dbReference type="Gene3D" id="1.25.40.20">
    <property type="entry name" value="Ankyrin repeat-containing domain"/>
    <property type="match status" value="2"/>
</dbReference>
<dbReference type="PhylomeDB" id="A0A0G4ED77"/>
<reference evidence="4 5" key="1">
    <citation type="submission" date="2014-11" db="EMBL/GenBank/DDBJ databases">
        <authorList>
            <person name="Zhu J."/>
            <person name="Qi W."/>
            <person name="Song R."/>
        </authorList>
    </citation>
    <scope>NUCLEOTIDE SEQUENCE [LARGE SCALE GENOMIC DNA]</scope>
</reference>
<dbReference type="PANTHER" id="PTHR24180:SF45">
    <property type="entry name" value="POLY [ADP-RIBOSE] POLYMERASE TANKYRASE"/>
    <property type="match status" value="1"/>
</dbReference>
<dbReference type="PRINTS" id="PR01415">
    <property type="entry name" value="ANKYRIN"/>
</dbReference>
<sequence>MSGGHDSQMASAAMADGDGGDADDVAEEDNNGGGQPDGQDDNDADSDLLGEEEDGEMAEEEGEGLQAAADSESESDGVQDDSDDDGGPLGDDDDGIDDDNESDEDDGYEEDGHPVLVATTVEVPDGCVGANDIEARFPLGTNEVTKQLALGIIGRTISAPQHATDLIELGADPHVEPRLRQKGSMRRAVYGYSLVHLAIDNNSDYAVPTIQAEADEGDDRLVCLPKWSSDELQSAVLIALLDGGADPNAAADHPQQTPLQLAIAYGNRTAFDILTARHGIDLRPPDAPMVMELPYAMRPPPPQYLELLLSMYRQLITRDPTLAAERDVWGKNLVHRAAIQAEGRYPQCFIDSYLDLITANGADMTAADGNGWTPLHWAAECGSPHVADYLCRKLPAAEINRRDNSGDTPLAWAAYELDHRTQLLQDPDTPEPAKERYRAKIDNYKLTIRSLLRAGADINTISTVTQRDRRGRQLVLTEHAAVLNELPAAVMVAVNAALAPHRSLAALLTPRLAVGPQEAPVFGWRIASYLFDMDAAQEAVSEAIGVRHSDMARRVCAAAERFVKSAVYQASSNREVVGGTADVGGQVVRVPQLRCFELEGVDSRPREAVHTRGRVGLPEVVHRARLDEAAKWGLADGAVVKGFNTHLGDADCQFTWQQLGAAFR</sequence>
<evidence type="ECO:0000256" key="3">
    <source>
        <dbReference type="SAM" id="MobiDB-lite"/>
    </source>
</evidence>
<dbReference type="InterPro" id="IPR002110">
    <property type="entry name" value="Ankyrin_rpt"/>
</dbReference>
<keyword evidence="5" id="KW-1185">Reference proteome</keyword>
<keyword evidence="1" id="KW-0677">Repeat</keyword>
<dbReference type="Pfam" id="PF12796">
    <property type="entry name" value="Ank_2"/>
    <property type="match status" value="1"/>
</dbReference>
<dbReference type="InParanoid" id="A0A0G4ED77"/>
<feature type="compositionally biased region" description="Acidic residues" evidence="3">
    <location>
        <begin position="38"/>
        <end position="63"/>
    </location>
</feature>
<proteinExistence type="predicted"/>
<feature type="compositionally biased region" description="Acidic residues" evidence="3">
    <location>
        <begin position="71"/>
        <end position="109"/>
    </location>
</feature>
<gene>
    <name evidence="4" type="ORF">Vbra_20293</name>
</gene>
<dbReference type="PANTHER" id="PTHR24180">
    <property type="entry name" value="CYCLIN-DEPENDENT KINASE INHIBITOR 2C-RELATED"/>
    <property type="match status" value="1"/>
</dbReference>
<dbReference type="SMART" id="SM00248">
    <property type="entry name" value="ANK"/>
    <property type="match status" value="4"/>
</dbReference>
<accession>A0A0G4ED77</accession>
<dbReference type="STRING" id="1169540.A0A0G4ED77"/>
<dbReference type="OrthoDB" id="285735at2759"/>
<dbReference type="SUPFAM" id="SSF48403">
    <property type="entry name" value="Ankyrin repeat"/>
    <property type="match status" value="1"/>
</dbReference>
<dbReference type="EMBL" id="CDMY01000200">
    <property type="protein sequence ID" value="CEL93948.1"/>
    <property type="molecule type" value="Genomic_DNA"/>
</dbReference>
<organism evidence="4 5">
    <name type="scientific">Vitrella brassicaformis (strain CCMP3155)</name>
    <dbReference type="NCBI Taxonomy" id="1169540"/>
    <lineage>
        <taxon>Eukaryota</taxon>
        <taxon>Sar</taxon>
        <taxon>Alveolata</taxon>
        <taxon>Colpodellida</taxon>
        <taxon>Vitrellaceae</taxon>
        <taxon>Vitrella</taxon>
    </lineage>
</organism>